<accession>A0A5B6TMF3</accession>
<keyword evidence="2" id="KW-1185">Reference proteome</keyword>
<reference evidence="1 2" key="1">
    <citation type="submission" date="2019-07" db="EMBL/GenBank/DDBJ databases">
        <title>Rufibacter sp. nov., isolated from lake sediment.</title>
        <authorList>
            <person name="Qu J.-H."/>
        </authorList>
    </citation>
    <scope>NUCLEOTIDE SEQUENCE [LARGE SCALE GENOMIC DNA]</scope>
    <source>
        <strain evidence="1 2">NBS58-1</strain>
    </source>
</reference>
<dbReference type="Proteomes" id="UP000324133">
    <property type="component" value="Unassembled WGS sequence"/>
</dbReference>
<comment type="caution">
    <text evidence="1">The sequence shown here is derived from an EMBL/GenBank/DDBJ whole genome shotgun (WGS) entry which is preliminary data.</text>
</comment>
<protein>
    <submittedName>
        <fullName evidence="1">Uncharacterized protein</fullName>
    </submittedName>
</protein>
<dbReference type="EMBL" id="VKKY01000001">
    <property type="protein sequence ID" value="KAA3440547.1"/>
    <property type="molecule type" value="Genomic_DNA"/>
</dbReference>
<dbReference type="RefSeq" id="WP_149090178.1">
    <property type="nucleotide sequence ID" value="NZ_VKKY01000001.1"/>
</dbReference>
<gene>
    <name evidence="1" type="ORF">FOA19_07815</name>
</gene>
<sequence>MQSKEITLKSLLFGILIFLASCKTIHSSKEEESDCNLIAVDEKPNISSGSFFQTHYDDFVTSRTPGIFWHSIHPGHSKIAIIELNETGVQGRIIGESGYQKIISFSIQEQKAFKSLLSDTPQINLVNDCRGSLPTHPTITNVFIKNEDSVKFIYYSIHSPFLLSNQSKATLGNAYKLLEITSYKMHHSQKL</sequence>
<name>A0A5B6TMF3_9BACT</name>
<organism evidence="1 2">
    <name type="scientific">Rufibacter hautae</name>
    <dbReference type="NCBI Taxonomy" id="2595005"/>
    <lineage>
        <taxon>Bacteria</taxon>
        <taxon>Pseudomonadati</taxon>
        <taxon>Bacteroidota</taxon>
        <taxon>Cytophagia</taxon>
        <taxon>Cytophagales</taxon>
        <taxon>Hymenobacteraceae</taxon>
        <taxon>Rufibacter</taxon>
    </lineage>
</organism>
<evidence type="ECO:0000313" key="1">
    <source>
        <dbReference type="EMBL" id="KAA3440547.1"/>
    </source>
</evidence>
<dbReference type="PROSITE" id="PS51257">
    <property type="entry name" value="PROKAR_LIPOPROTEIN"/>
    <property type="match status" value="1"/>
</dbReference>
<proteinExistence type="predicted"/>
<evidence type="ECO:0000313" key="2">
    <source>
        <dbReference type="Proteomes" id="UP000324133"/>
    </source>
</evidence>
<dbReference type="AlphaFoldDB" id="A0A5B6TMF3"/>